<evidence type="ECO:0000313" key="1">
    <source>
        <dbReference type="EMBL" id="OOF46530.1"/>
    </source>
</evidence>
<organism evidence="1 2">
    <name type="scientific">Rodentibacter trehalosifermentans</name>
    <dbReference type="NCBI Taxonomy" id="1908263"/>
    <lineage>
        <taxon>Bacteria</taxon>
        <taxon>Pseudomonadati</taxon>
        <taxon>Pseudomonadota</taxon>
        <taxon>Gammaproteobacteria</taxon>
        <taxon>Pasteurellales</taxon>
        <taxon>Pasteurellaceae</taxon>
        <taxon>Rodentibacter</taxon>
    </lineage>
</organism>
<sequence length="118" mass="13797">MAEAKNKSKVISFRLTEEQYKPFEELLNKSDKKASEFFRELFLSKQKDVNIIFNESKPVDYYNILRIVNKSGNNLNQLARSFNYAFKSGHISEDLYKKAINLLINIQVLLKNTLKDDS</sequence>
<protein>
    <submittedName>
        <fullName evidence="1">Relaxosome protein</fullName>
    </submittedName>
</protein>
<dbReference type="InterPro" id="IPR053842">
    <property type="entry name" value="NikA-like"/>
</dbReference>
<gene>
    <name evidence="1" type="ORF">BKK52_11425</name>
</gene>
<dbReference type="RefSeq" id="WP_077478752.1">
    <property type="nucleotide sequence ID" value="NZ_MLHL01000071.1"/>
</dbReference>
<dbReference type="AlphaFoldDB" id="A0A1V3IW60"/>
<dbReference type="EMBL" id="MLHL01000071">
    <property type="protein sequence ID" value="OOF46530.1"/>
    <property type="molecule type" value="Genomic_DNA"/>
</dbReference>
<name>A0A1V3IW60_9PAST</name>
<proteinExistence type="predicted"/>
<keyword evidence="2" id="KW-1185">Reference proteome</keyword>
<dbReference type="OrthoDB" id="7063687at2"/>
<reference evidence="1 2" key="1">
    <citation type="submission" date="2016-10" db="EMBL/GenBank/DDBJ databases">
        <title>Rodentibacter gen. nov. and new species.</title>
        <authorList>
            <person name="Christensen H."/>
        </authorList>
    </citation>
    <scope>NUCLEOTIDE SEQUENCE [LARGE SCALE GENOMIC DNA]</scope>
    <source>
        <strain evidence="1 2">H1987082031</strain>
    </source>
</reference>
<accession>A0A1V3IW60</accession>
<evidence type="ECO:0000313" key="2">
    <source>
        <dbReference type="Proteomes" id="UP000189161"/>
    </source>
</evidence>
<comment type="caution">
    <text evidence="1">The sequence shown here is derived from an EMBL/GenBank/DDBJ whole genome shotgun (WGS) entry which is preliminary data.</text>
</comment>
<dbReference type="Proteomes" id="UP000189161">
    <property type="component" value="Unassembled WGS sequence"/>
</dbReference>
<dbReference type="Pfam" id="PF21983">
    <property type="entry name" value="NikA-like"/>
    <property type="match status" value="1"/>
</dbReference>